<evidence type="ECO:0000313" key="1">
    <source>
        <dbReference type="EMBL" id="VDM82827.1"/>
    </source>
</evidence>
<evidence type="ECO:0000313" key="2">
    <source>
        <dbReference type="Proteomes" id="UP000270094"/>
    </source>
</evidence>
<sequence length="113" mass="12725">MIIKVHLLQYDLCRFAWFRNDNNDLYLFTCGSDKIIIIWRLVVFTHDAIQFNRENLISAPMGINDLLVSLSGPSLLASCQDRQLRSYSFTGKLLSTVRGTGGEADLQQGSLGK</sequence>
<dbReference type="OrthoDB" id="6154712at2759"/>
<dbReference type="EMBL" id="UYYB01119618">
    <property type="protein sequence ID" value="VDM82827.1"/>
    <property type="molecule type" value="Genomic_DNA"/>
</dbReference>
<name>A0A3P7K347_STRVU</name>
<dbReference type="AlphaFoldDB" id="A0A3P7K347"/>
<dbReference type="Gene3D" id="2.130.10.10">
    <property type="entry name" value="YVTN repeat-like/Quinoprotein amine dehydrogenase"/>
    <property type="match status" value="1"/>
</dbReference>
<dbReference type="SUPFAM" id="SSF50978">
    <property type="entry name" value="WD40 repeat-like"/>
    <property type="match status" value="1"/>
</dbReference>
<reference evidence="1 2" key="1">
    <citation type="submission" date="2018-11" db="EMBL/GenBank/DDBJ databases">
        <authorList>
            <consortium name="Pathogen Informatics"/>
        </authorList>
    </citation>
    <scope>NUCLEOTIDE SEQUENCE [LARGE SCALE GENOMIC DNA]</scope>
</reference>
<proteinExistence type="predicted"/>
<feature type="non-terminal residue" evidence="1">
    <location>
        <position position="113"/>
    </location>
</feature>
<gene>
    <name evidence="1" type="ORF">SVUK_LOCUS17825</name>
</gene>
<protein>
    <submittedName>
        <fullName evidence="1">Uncharacterized protein</fullName>
    </submittedName>
</protein>
<dbReference type="InterPro" id="IPR015943">
    <property type="entry name" value="WD40/YVTN_repeat-like_dom_sf"/>
</dbReference>
<accession>A0A3P7K347</accession>
<keyword evidence="2" id="KW-1185">Reference proteome</keyword>
<organism evidence="1 2">
    <name type="scientific">Strongylus vulgaris</name>
    <name type="common">Blood worm</name>
    <dbReference type="NCBI Taxonomy" id="40348"/>
    <lineage>
        <taxon>Eukaryota</taxon>
        <taxon>Metazoa</taxon>
        <taxon>Ecdysozoa</taxon>
        <taxon>Nematoda</taxon>
        <taxon>Chromadorea</taxon>
        <taxon>Rhabditida</taxon>
        <taxon>Rhabditina</taxon>
        <taxon>Rhabditomorpha</taxon>
        <taxon>Strongyloidea</taxon>
        <taxon>Strongylidae</taxon>
        <taxon>Strongylus</taxon>
    </lineage>
</organism>
<dbReference type="Proteomes" id="UP000270094">
    <property type="component" value="Unassembled WGS sequence"/>
</dbReference>
<dbReference type="InterPro" id="IPR036322">
    <property type="entry name" value="WD40_repeat_dom_sf"/>
</dbReference>